<evidence type="ECO:0000313" key="4">
    <source>
        <dbReference type="Proteomes" id="UP000297729"/>
    </source>
</evidence>
<dbReference type="InterPro" id="IPR041115">
    <property type="entry name" value="SLATT_5"/>
</dbReference>
<protein>
    <submittedName>
        <fullName evidence="3">SLATT domain-containing protein</fullName>
    </submittedName>
</protein>
<dbReference type="EMBL" id="SPVG01000025">
    <property type="protein sequence ID" value="TFW30151.1"/>
    <property type="molecule type" value="Genomic_DNA"/>
</dbReference>
<accession>A0A4Y9SU51</accession>
<evidence type="ECO:0000313" key="3">
    <source>
        <dbReference type="EMBL" id="TFW30151.1"/>
    </source>
</evidence>
<dbReference type="OrthoDB" id="8775372at2"/>
<name>A0A4Y9SU51_9BURK</name>
<sequence>MNPCIIFRAPSHFGVRSLTPEKLRDRVWFTRKAWIHAESRMLKNEHHTQLLLVVYAAYTTCVSVVMLKFPPKLEADKDLADTAFAVLSIILLALSLYLNTKAFKDRATRFKQGYLDLHVIEHEAAALASSVTTNIAGPACTALSDRYNKVLREVENHHTLDDVGGRLSAGSGLTSRHLTPAEMAQYYWWRTWRFGALSLVYIAPAAAVLWFHLK</sequence>
<evidence type="ECO:0000256" key="1">
    <source>
        <dbReference type="SAM" id="Phobius"/>
    </source>
</evidence>
<dbReference type="Pfam" id="PF18160">
    <property type="entry name" value="SLATT_5"/>
    <property type="match status" value="1"/>
</dbReference>
<keyword evidence="1" id="KW-0472">Membrane</keyword>
<dbReference type="Proteomes" id="UP000297729">
    <property type="component" value="Unassembled WGS sequence"/>
</dbReference>
<feature type="transmembrane region" description="Helical" evidence="1">
    <location>
        <begin position="194"/>
        <end position="213"/>
    </location>
</feature>
<comment type="caution">
    <text evidence="3">The sequence shown here is derived from an EMBL/GenBank/DDBJ whole genome shotgun (WGS) entry which is preliminary data.</text>
</comment>
<organism evidence="3 4">
    <name type="scientific">Duganella callida</name>
    <dbReference type="NCBI Taxonomy" id="2561932"/>
    <lineage>
        <taxon>Bacteria</taxon>
        <taxon>Pseudomonadati</taxon>
        <taxon>Pseudomonadota</taxon>
        <taxon>Betaproteobacteria</taxon>
        <taxon>Burkholderiales</taxon>
        <taxon>Oxalobacteraceae</taxon>
        <taxon>Telluria group</taxon>
        <taxon>Duganella</taxon>
    </lineage>
</organism>
<feature type="transmembrane region" description="Helical" evidence="1">
    <location>
        <begin position="82"/>
        <end position="100"/>
    </location>
</feature>
<keyword evidence="4" id="KW-1185">Reference proteome</keyword>
<keyword evidence="1" id="KW-0812">Transmembrane</keyword>
<keyword evidence="1" id="KW-1133">Transmembrane helix</keyword>
<feature type="domain" description="SMODS and SLOG-associating 2TM effector" evidence="2">
    <location>
        <begin position="21"/>
        <end position="208"/>
    </location>
</feature>
<dbReference type="AlphaFoldDB" id="A0A4Y9SU51"/>
<gene>
    <name evidence="3" type="ORF">E4L98_02525</name>
</gene>
<evidence type="ECO:0000259" key="2">
    <source>
        <dbReference type="Pfam" id="PF18160"/>
    </source>
</evidence>
<feature type="transmembrane region" description="Helical" evidence="1">
    <location>
        <begin position="50"/>
        <end position="70"/>
    </location>
</feature>
<proteinExistence type="predicted"/>
<dbReference type="NCBIfam" id="NF033631">
    <property type="entry name" value="SLATT_5"/>
    <property type="match status" value="1"/>
</dbReference>
<reference evidence="3 4" key="1">
    <citation type="submission" date="2019-03" db="EMBL/GenBank/DDBJ databases">
        <title>Draft Genome Sequence of Duganella callidus sp. nov., a Novel Duganella Species Isolated from Cultivated Soil.</title>
        <authorList>
            <person name="Raths R."/>
            <person name="Peta V."/>
            <person name="Bucking H."/>
        </authorList>
    </citation>
    <scope>NUCLEOTIDE SEQUENCE [LARGE SCALE GENOMIC DNA]</scope>
    <source>
        <strain evidence="3 4">DN04</strain>
    </source>
</reference>